<dbReference type="Proteomes" id="UP000554965">
    <property type="component" value="Unassembled WGS sequence"/>
</dbReference>
<comment type="caution">
    <text evidence="2">The sequence shown here is derived from an EMBL/GenBank/DDBJ whole genome shotgun (WGS) entry which is preliminary data.</text>
</comment>
<keyword evidence="3" id="KW-1185">Reference proteome</keyword>
<gene>
    <name evidence="2" type="ORF">MSIMFB_05732</name>
</gene>
<proteinExistence type="predicted"/>
<reference evidence="2 3" key="1">
    <citation type="submission" date="2017-10" db="EMBL/GenBank/DDBJ databases">
        <authorList>
            <consortium name="Urmite Genomes"/>
        </authorList>
    </citation>
    <scope>NUCLEOTIDE SEQUENCE [LARGE SCALE GENOMIC DNA]</scope>
    <source>
        <strain evidence="2 3">FB-527</strain>
    </source>
</reference>
<evidence type="ECO:0000313" key="3">
    <source>
        <dbReference type="Proteomes" id="UP000554965"/>
    </source>
</evidence>
<feature type="region of interest" description="Disordered" evidence="1">
    <location>
        <begin position="16"/>
        <end position="47"/>
    </location>
</feature>
<evidence type="ECO:0000313" key="2">
    <source>
        <dbReference type="EMBL" id="SOK27522.1"/>
    </source>
</evidence>
<accession>A0A7Z7IR19</accession>
<protein>
    <submittedName>
        <fullName evidence="2">Uncharacterized protein</fullName>
    </submittedName>
</protein>
<feature type="compositionally biased region" description="Gly residues" evidence="1">
    <location>
        <begin position="37"/>
        <end position="47"/>
    </location>
</feature>
<dbReference type="AlphaFoldDB" id="A0A7Z7IR19"/>
<evidence type="ECO:0000256" key="1">
    <source>
        <dbReference type="SAM" id="MobiDB-lite"/>
    </source>
</evidence>
<name>A0A7Z7IR19_9MYCO</name>
<organism evidence="2 3">
    <name type="scientific">Mycobacterium simulans</name>
    <dbReference type="NCBI Taxonomy" id="627089"/>
    <lineage>
        <taxon>Bacteria</taxon>
        <taxon>Bacillati</taxon>
        <taxon>Actinomycetota</taxon>
        <taxon>Actinomycetes</taxon>
        <taxon>Mycobacteriales</taxon>
        <taxon>Mycobacteriaceae</taxon>
        <taxon>Mycobacterium</taxon>
    </lineage>
</organism>
<sequence length="47" mass="4462">MAVGVQVGQGGGEGVEVGVVAGHSGDDRGSGVVCDVGEGGGQHRVWG</sequence>
<dbReference type="EMBL" id="OCTY01000048">
    <property type="protein sequence ID" value="SOK27522.1"/>
    <property type="molecule type" value="Genomic_DNA"/>
</dbReference>